<name>A0A3N0YMI8_ANAGA</name>
<proteinExistence type="predicted"/>
<evidence type="ECO:0000256" key="1">
    <source>
        <dbReference type="SAM" id="MobiDB-lite"/>
    </source>
</evidence>
<dbReference type="Proteomes" id="UP000281406">
    <property type="component" value="Unassembled WGS sequence"/>
</dbReference>
<evidence type="ECO:0000313" key="2">
    <source>
        <dbReference type="EMBL" id="ROL47452.1"/>
    </source>
</evidence>
<reference evidence="2 3" key="1">
    <citation type="submission" date="2018-10" db="EMBL/GenBank/DDBJ databases">
        <title>Genome assembly for a Yunnan-Guizhou Plateau 3E fish, Anabarilius grahami (Regan), and its evolutionary and genetic applications.</title>
        <authorList>
            <person name="Jiang W."/>
        </authorList>
    </citation>
    <scope>NUCLEOTIDE SEQUENCE [LARGE SCALE GENOMIC DNA]</scope>
    <source>
        <strain evidence="2">AG-KIZ</strain>
        <tissue evidence="2">Muscle</tissue>
    </source>
</reference>
<organism evidence="2 3">
    <name type="scientific">Anabarilius grahami</name>
    <name type="common">Kanglang fish</name>
    <name type="synonym">Barilius grahami</name>
    <dbReference type="NCBI Taxonomy" id="495550"/>
    <lineage>
        <taxon>Eukaryota</taxon>
        <taxon>Metazoa</taxon>
        <taxon>Chordata</taxon>
        <taxon>Craniata</taxon>
        <taxon>Vertebrata</taxon>
        <taxon>Euteleostomi</taxon>
        <taxon>Actinopterygii</taxon>
        <taxon>Neopterygii</taxon>
        <taxon>Teleostei</taxon>
        <taxon>Ostariophysi</taxon>
        <taxon>Cypriniformes</taxon>
        <taxon>Xenocyprididae</taxon>
        <taxon>Xenocypridinae</taxon>
        <taxon>Xenocypridinae incertae sedis</taxon>
        <taxon>Anabarilius</taxon>
    </lineage>
</organism>
<dbReference type="AlphaFoldDB" id="A0A3N0YMI8"/>
<accession>A0A3N0YMI8</accession>
<evidence type="ECO:0000313" key="3">
    <source>
        <dbReference type="Proteomes" id="UP000281406"/>
    </source>
</evidence>
<keyword evidence="3" id="KW-1185">Reference proteome</keyword>
<feature type="region of interest" description="Disordered" evidence="1">
    <location>
        <begin position="33"/>
        <end position="54"/>
    </location>
</feature>
<feature type="compositionally biased region" description="Polar residues" evidence="1">
    <location>
        <begin position="42"/>
        <end position="54"/>
    </location>
</feature>
<sequence length="166" mass="18090">MICKGVSAYKRPNAEKKDRKETLALLKTINRGRALAKPQASPAHSTGPSVQSLDPSRVALPLLGKFPPSRKLTSFPSNTELTVPKWTRGSPVEKPQASPALPTWPSLPRLKTSGAALPLLDKFPLSRPCTCNPSNLDRTLKTEYSGKDIELFVCNSPGYPRMGARK</sequence>
<dbReference type="EMBL" id="RJVU01035392">
    <property type="protein sequence ID" value="ROL47452.1"/>
    <property type="molecule type" value="Genomic_DNA"/>
</dbReference>
<feature type="region of interest" description="Disordered" evidence="1">
    <location>
        <begin position="71"/>
        <end position="106"/>
    </location>
</feature>
<feature type="compositionally biased region" description="Polar residues" evidence="1">
    <location>
        <begin position="71"/>
        <end position="81"/>
    </location>
</feature>
<gene>
    <name evidence="2" type="ORF">DPX16_13167</name>
</gene>
<protein>
    <submittedName>
        <fullName evidence="2">Uncharacterized protein</fullName>
    </submittedName>
</protein>
<comment type="caution">
    <text evidence="2">The sequence shown here is derived from an EMBL/GenBank/DDBJ whole genome shotgun (WGS) entry which is preliminary data.</text>
</comment>